<dbReference type="Proteomes" id="UP000287447">
    <property type="component" value="Unassembled WGS sequence"/>
</dbReference>
<comment type="caution">
    <text evidence="1">The sequence shown here is derived from an EMBL/GenBank/DDBJ whole genome shotgun (WGS) entry which is preliminary data.</text>
</comment>
<name>A0A437QK50_9PROT</name>
<evidence type="ECO:0000313" key="2">
    <source>
        <dbReference type="Proteomes" id="UP000287447"/>
    </source>
</evidence>
<sequence>MGNSHDAVTHSNARHTMNEMISSGPAESAFYFEKMVELFDYWVALPGDKPRRAVDPLTLGARLIPHVSLGALIDGCTDYRYDLISSELNAVAPRLRPGSRSSDAMRIQKTKTDLVHELFMSTGRTIEPKVLRLTYASMEGRPRGIYTMFLPLGRQPGPTGKDVASDLMIGLWSFELKESFQRDEYEDLLEEFTTFRASRLAAS</sequence>
<accession>A0A437QK50</accession>
<organism evidence="1 2">
    <name type="scientific">Hwanghaeella grinnelliae</name>
    <dbReference type="NCBI Taxonomy" id="2500179"/>
    <lineage>
        <taxon>Bacteria</taxon>
        <taxon>Pseudomonadati</taxon>
        <taxon>Pseudomonadota</taxon>
        <taxon>Alphaproteobacteria</taxon>
        <taxon>Rhodospirillales</taxon>
        <taxon>Rhodospirillaceae</taxon>
        <taxon>Hwanghaeella</taxon>
    </lineage>
</organism>
<dbReference type="RefSeq" id="WP_127767113.1">
    <property type="nucleotide sequence ID" value="NZ_SADE01000003.1"/>
</dbReference>
<dbReference type="EMBL" id="SADE01000003">
    <property type="protein sequence ID" value="RVU34875.1"/>
    <property type="molecule type" value="Genomic_DNA"/>
</dbReference>
<evidence type="ECO:0000313" key="1">
    <source>
        <dbReference type="EMBL" id="RVU34875.1"/>
    </source>
</evidence>
<protein>
    <recommendedName>
        <fullName evidence="3">PAS domain-containing protein</fullName>
    </recommendedName>
</protein>
<proteinExistence type="predicted"/>
<dbReference type="OrthoDB" id="9857849at2"/>
<reference evidence="2" key="1">
    <citation type="submission" date="2019-01" db="EMBL/GenBank/DDBJ databases">
        <title>Gri0909 isolated from a small marine red alga.</title>
        <authorList>
            <person name="Kim J."/>
            <person name="Jeong S.E."/>
            <person name="Jeon C.O."/>
        </authorList>
    </citation>
    <scope>NUCLEOTIDE SEQUENCE [LARGE SCALE GENOMIC DNA]</scope>
    <source>
        <strain evidence="2">Gri0909</strain>
    </source>
</reference>
<evidence type="ECO:0008006" key="3">
    <source>
        <dbReference type="Google" id="ProtNLM"/>
    </source>
</evidence>
<dbReference type="AlphaFoldDB" id="A0A437QK50"/>
<keyword evidence="2" id="KW-1185">Reference proteome</keyword>
<gene>
    <name evidence="1" type="ORF">EOI86_18730</name>
</gene>